<organism evidence="1 2">
    <name type="scientific">Araneus ventricosus</name>
    <name type="common">Orbweaver spider</name>
    <name type="synonym">Epeira ventricosa</name>
    <dbReference type="NCBI Taxonomy" id="182803"/>
    <lineage>
        <taxon>Eukaryota</taxon>
        <taxon>Metazoa</taxon>
        <taxon>Ecdysozoa</taxon>
        <taxon>Arthropoda</taxon>
        <taxon>Chelicerata</taxon>
        <taxon>Arachnida</taxon>
        <taxon>Araneae</taxon>
        <taxon>Araneomorphae</taxon>
        <taxon>Entelegynae</taxon>
        <taxon>Araneoidea</taxon>
        <taxon>Araneidae</taxon>
        <taxon>Araneus</taxon>
    </lineage>
</organism>
<dbReference type="Proteomes" id="UP000499080">
    <property type="component" value="Unassembled WGS sequence"/>
</dbReference>
<comment type="caution">
    <text evidence="1">The sequence shown here is derived from an EMBL/GenBank/DDBJ whole genome shotgun (WGS) entry which is preliminary data.</text>
</comment>
<accession>A0A4Y2WXI7</accession>
<evidence type="ECO:0000313" key="1">
    <source>
        <dbReference type="EMBL" id="GBO42145.1"/>
    </source>
</evidence>
<evidence type="ECO:0000313" key="2">
    <source>
        <dbReference type="Proteomes" id="UP000499080"/>
    </source>
</evidence>
<dbReference type="AlphaFoldDB" id="A0A4Y2WXI7"/>
<name>A0A4Y2WXI7_ARAVE</name>
<proteinExistence type="predicted"/>
<gene>
    <name evidence="1" type="ORF">AVEN_93718_1</name>
</gene>
<protein>
    <submittedName>
        <fullName evidence="1">Uncharacterized protein</fullName>
    </submittedName>
</protein>
<keyword evidence="2" id="KW-1185">Reference proteome</keyword>
<reference evidence="1 2" key="1">
    <citation type="journal article" date="2019" name="Sci. Rep.">
        <title>Orb-weaving spider Araneus ventricosus genome elucidates the spidroin gene catalogue.</title>
        <authorList>
            <person name="Kono N."/>
            <person name="Nakamura H."/>
            <person name="Ohtoshi R."/>
            <person name="Moran D.A.P."/>
            <person name="Shinohara A."/>
            <person name="Yoshida Y."/>
            <person name="Fujiwara M."/>
            <person name="Mori M."/>
            <person name="Tomita M."/>
            <person name="Arakawa K."/>
        </authorList>
    </citation>
    <scope>NUCLEOTIDE SEQUENCE [LARGE SCALE GENOMIC DNA]</scope>
</reference>
<dbReference type="EMBL" id="BGPR01068113">
    <property type="protein sequence ID" value="GBO42145.1"/>
    <property type="molecule type" value="Genomic_DNA"/>
</dbReference>
<sequence length="97" mass="11071">MGEPCLWRRVMLSKSFSLLPVDYVVKKSTFFTPFLSLISPSSEYRKKNLDDVSQLTSFTYIRLTGLVAWVVQAIFHTARITGTSCYGLYVDIEVVHT</sequence>